<dbReference type="AlphaFoldDB" id="A0A4R6U1M1"/>
<reference evidence="1 2" key="1">
    <citation type="submission" date="2019-03" db="EMBL/GenBank/DDBJ databases">
        <title>Genomic Encyclopedia of Type Strains, Phase IV (KMG-IV): sequencing the most valuable type-strain genomes for metagenomic binning, comparative biology and taxonomic classification.</title>
        <authorList>
            <person name="Goeker M."/>
        </authorList>
    </citation>
    <scope>NUCLEOTIDE SEQUENCE [LARGE SCALE GENOMIC DNA]</scope>
    <source>
        <strain evidence="1 2">DSM 28697</strain>
    </source>
</reference>
<evidence type="ECO:0000313" key="1">
    <source>
        <dbReference type="EMBL" id="TDQ36984.1"/>
    </source>
</evidence>
<dbReference type="RefSeq" id="WP_166639355.1">
    <property type="nucleotide sequence ID" value="NZ_SNYJ01000015.1"/>
</dbReference>
<keyword evidence="2" id="KW-1185">Reference proteome</keyword>
<organism evidence="1 2">
    <name type="scientific">Aureibacillus halotolerans</name>
    <dbReference type="NCBI Taxonomy" id="1508390"/>
    <lineage>
        <taxon>Bacteria</taxon>
        <taxon>Bacillati</taxon>
        <taxon>Bacillota</taxon>
        <taxon>Bacilli</taxon>
        <taxon>Bacillales</taxon>
        <taxon>Bacillaceae</taxon>
        <taxon>Aureibacillus</taxon>
    </lineage>
</organism>
<sequence length="50" mass="5799">MSVTKKELSVTESLTEAFEEVERIRSGKQPKTSWQEMIEQIKKDRDSGNL</sequence>
<proteinExistence type="predicted"/>
<dbReference type="EMBL" id="SNYJ01000015">
    <property type="protein sequence ID" value="TDQ36984.1"/>
    <property type="molecule type" value="Genomic_DNA"/>
</dbReference>
<dbReference type="Proteomes" id="UP000295632">
    <property type="component" value="Unassembled WGS sequence"/>
</dbReference>
<evidence type="ECO:0000313" key="2">
    <source>
        <dbReference type="Proteomes" id="UP000295632"/>
    </source>
</evidence>
<gene>
    <name evidence="1" type="ORF">EV213_11578</name>
</gene>
<accession>A0A4R6U1M1</accession>
<name>A0A4R6U1M1_9BACI</name>
<protein>
    <submittedName>
        <fullName evidence="1">Uncharacterized protein</fullName>
    </submittedName>
</protein>
<comment type="caution">
    <text evidence="1">The sequence shown here is derived from an EMBL/GenBank/DDBJ whole genome shotgun (WGS) entry which is preliminary data.</text>
</comment>